<reference evidence="2" key="3">
    <citation type="submission" date="2025-09" db="UniProtKB">
        <authorList>
            <consortium name="Ensembl"/>
        </authorList>
    </citation>
    <scope>IDENTIFICATION</scope>
</reference>
<feature type="compositionally biased region" description="Polar residues" evidence="1">
    <location>
        <begin position="102"/>
        <end position="115"/>
    </location>
</feature>
<evidence type="ECO:0000256" key="1">
    <source>
        <dbReference type="SAM" id="MobiDB-lite"/>
    </source>
</evidence>
<keyword evidence="3" id="KW-1185">Reference proteome</keyword>
<evidence type="ECO:0000313" key="3">
    <source>
        <dbReference type="Proteomes" id="UP000007875"/>
    </source>
</evidence>
<protein>
    <submittedName>
        <fullName evidence="2">Uncharacterized protein</fullName>
    </submittedName>
</protein>
<reference evidence="3" key="1">
    <citation type="submission" date="2003-08" db="EMBL/GenBank/DDBJ databases">
        <authorList>
            <person name="Birren B."/>
            <person name="Nusbaum C."/>
            <person name="Abebe A."/>
            <person name="Abouelleil A."/>
            <person name="Adekoya E."/>
            <person name="Ait-zahra M."/>
            <person name="Allen N."/>
            <person name="Allen T."/>
            <person name="An P."/>
            <person name="Anderson M."/>
            <person name="Anderson S."/>
            <person name="Arachchi H."/>
            <person name="Armbruster J."/>
            <person name="Bachantsang P."/>
            <person name="Baldwin J."/>
            <person name="Barry A."/>
            <person name="Bayul T."/>
            <person name="Blitshsteyn B."/>
            <person name="Bloom T."/>
            <person name="Blye J."/>
            <person name="Boguslavskiy L."/>
            <person name="Borowsky M."/>
            <person name="Boukhgalter B."/>
            <person name="Brunache A."/>
            <person name="Butler J."/>
            <person name="Calixte N."/>
            <person name="Calvo S."/>
            <person name="Camarata J."/>
            <person name="Campo K."/>
            <person name="Chang J."/>
            <person name="Cheshatsang Y."/>
            <person name="Citroen M."/>
            <person name="Collymore A."/>
            <person name="Considine T."/>
            <person name="Cook A."/>
            <person name="Cooke P."/>
            <person name="Corum B."/>
            <person name="Cuomo C."/>
            <person name="David R."/>
            <person name="Dawoe T."/>
            <person name="Degray S."/>
            <person name="Dodge S."/>
            <person name="Dooley K."/>
            <person name="Dorje P."/>
            <person name="Dorjee K."/>
            <person name="Dorris L."/>
            <person name="Duffey N."/>
            <person name="Dupes A."/>
            <person name="Elkins T."/>
            <person name="Engels R."/>
            <person name="Erickson J."/>
            <person name="Farina A."/>
            <person name="Faro S."/>
            <person name="Ferreira P."/>
            <person name="Fischer H."/>
            <person name="Fitzgerald M."/>
            <person name="Foley K."/>
            <person name="Gage D."/>
            <person name="Galagan J."/>
            <person name="Gearin G."/>
            <person name="Gnerre S."/>
            <person name="Gnirke A."/>
            <person name="Goyette A."/>
            <person name="Graham J."/>
            <person name="Grandbois E."/>
            <person name="Gyaltsen K."/>
            <person name="Hafez N."/>
            <person name="Hagopian D."/>
            <person name="Hagos B."/>
            <person name="Hall J."/>
            <person name="Hatcher B."/>
            <person name="Heller A."/>
            <person name="Higgins H."/>
            <person name="Honan T."/>
            <person name="Horn A."/>
            <person name="Houde N."/>
            <person name="Hughes L."/>
            <person name="Hulme W."/>
            <person name="Husby E."/>
            <person name="Iliev I."/>
            <person name="Jaffe D."/>
            <person name="Jones C."/>
            <person name="Kamal M."/>
            <person name="Kamat A."/>
            <person name="Kamvysselis M."/>
            <person name="Karlsson E."/>
            <person name="Kells C."/>
            <person name="Kieu A."/>
            <person name="Kisner P."/>
            <person name="Kodira C."/>
            <person name="Kulbokas E."/>
            <person name="Labutti K."/>
            <person name="Lama D."/>
            <person name="Landers T."/>
            <person name="Leger J."/>
            <person name="Levine S."/>
            <person name="Lewis D."/>
            <person name="Lewis T."/>
            <person name="Lindblad-toh K."/>
            <person name="Liu X."/>
            <person name="Lokyitsang T."/>
            <person name="Lokyitsang Y."/>
            <person name="Lucien O."/>
            <person name="Lui A."/>
            <person name="Ma L.J."/>
            <person name="Mabbitt R."/>
            <person name="Macdonald J."/>
            <person name="Maclean C."/>
            <person name="Major J."/>
            <person name="Manning J."/>
            <person name="Marabella R."/>
            <person name="Maru K."/>
            <person name="Matthews C."/>
            <person name="Mauceli E."/>
            <person name="Mccarthy M."/>
            <person name="Mcdonough S."/>
            <person name="Mcghee T."/>
            <person name="Meldrim J."/>
            <person name="Meneus L."/>
            <person name="Mesirov J."/>
            <person name="Mihalev A."/>
            <person name="Mihova T."/>
            <person name="Mikkelsen T."/>
            <person name="Mlenga V."/>
            <person name="Moru K."/>
            <person name="Mozes J."/>
            <person name="Mulrain L."/>
            <person name="Munson G."/>
            <person name="Naylor J."/>
            <person name="Newes C."/>
            <person name="Nguyen C."/>
            <person name="Nguyen N."/>
            <person name="Nguyen T."/>
            <person name="Nicol R."/>
            <person name="Nielsen C."/>
            <person name="Nizzari M."/>
            <person name="Norbu C."/>
            <person name="Norbu N."/>
            <person name="O'donnell P."/>
            <person name="Okoawo O."/>
            <person name="O'leary S."/>
            <person name="Omotosho B."/>
            <person name="O'neill K."/>
            <person name="Osman S."/>
            <person name="Parker S."/>
            <person name="Perrin D."/>
            <person name="Phunkhang P."/>
            <person name="Piqani B."/>
            <person name="Purcell S."/>
            <person name="Rachupka T."/>
            <person name="Ramasamy U."/>
            <person name="Rameau R."/>
            <person name="Ray V."/>
            <person name="Raymond C."/>
            <person name="Retta R."/>
            <person name="Richardson S."/>
            <person name="Rise C."/>
            <person name="Rodriguez J."/>
            <person name="Rogers J."/>
            <person name="Rogov P."/>
            <person name="Rutman M."/>
            <person name="Schupbach R."/>
            <person name="Seaman C."/>
            <person name="Settipalli S."/>
            <person name="Sharpe T."/>
            <person name="Sheridan J."/>
            <person name="Sherpa N."/>
            <person name="Shi J."/>
            <person name="Smirnov S."/>
            <person name="Smith C."/>
            <person name="Sougnez C."/>
            <person name="Spencer B."/>
            <person name="Stalker J."/>
            <person name="Stange-thomann N."/>
            <person name="Stavropoulos S."/>
            <person name="Stetson K."/>
            <person name="Stone C."/>
            <person name="Stone S."/>
            <person name="Stubbs M."/>
            <person name="Talamas J."/>
            <person name="Tchuinga P."/>
            <person name="Tenzing P."/>
            <person name="Tesfaye S."/>
            <person name="Theodore J."/>
            <person name="Thoulutsang Y."/>
            <person name="Topham K."/>
            <person name="Towey S."/>
            <person name="Tsamla T."/>
            <person name="Tsomo N."/>
            <person name="Vallee D."/>
            <person name="Vassiliev H."/>
            <person name="Venkataraman V."/>
            <person name="Vinson J."/>
            <person name="Vo A."/>
            <person name="Wade C."/>
            <person name="Wang S."/>
            <person name="Wangchuk T."/>
            <person name="Wangdi T."/>
            <person name="Whittaker C."/>
            <person name="Wilkinson J."/>
            <person name="Wu Y."/>
            <person name="Wyman D."/>
            <person name="Yadav S."/>
            <person name="Yang S."/>
            <person name="Yang X."/>
            <person name="Yeager S."/>
            <person name="Yee E."/>
            <person name="Young G."/>
            <person name="Zainoun J."/>
            <person name="Zembeck L."/>
            <person name="Zimmer A."/>
            <person name="Zody M."/>
            <person name="Lander E."/>
        </authorList>
    </citation>
    <scope>NUCLEOTIDE SEQUENCE [LARGE SCALE GENOMIC DNA]</scope>
</reference>
<reference evidence="2" key="2">
    <citation type="submission" date="2025-08" db="UniProtKB">
        <authorList>
            <consortium name="Ensembl"/>
        </authorList>
    </citation>
    <scope>IDENTIFICATION</scope>
</reference>
<organism evidence="2 3">
    <name type="scientific">Ciona savignyi</name>
    <name type="common">Pacific transparent sea squirt</name>
    <dbReference type="NCBI Taxonomy" id="51511"/>
    <lineage>
        <taxon>Eukaryota</taxon>
        <taxon>Metazoa</taxon>
        <taxon>Chordata</taxon>
        <taxon>Tunicata</taxon>
        <taxon>Ascidiacea</taxon>
        <taxon>Phlebobranchia</taxon>
        <taxon>Cionidae</taxon>
        <taxon>Ciona</taxon>
    </lineage>
</organism>
<feature type="region of interest" description="Disordered" evidence="1">
    <location>
        <begin position="80"/>
        <end position="115"/>
    </location>
</feature>
<sequence>MCNRNCTNQIGRRASRSQPSLLGMNITQSEALGDEVFLPPITLERNDPDVTPIDPKVAYVSGDSGQTGYVRPIHFSDYESDQLDSSKETHPPNITDVDPKKSQFTYDTMTGTNVQ</sequence>
<name>H2Y9U7_CIOSA</name>
<dbReference type="AlphaFoldDB" id="H2Y9U7"/>
<dbReference type="Proteomes" id="UP000007875">
    <property type="component" value="Unassembled WGS sequence"/>
</dbReference>
<dbReference type="InParanoid" id="H2Y9U7"/>
<proteinExistence type="predicted"/>
<evidence type="ECO:0000313" key="2">
    <source>
        <dbReference type="Ensembl" id="ENSCSAVP00000002095.1"/>
    </source>
</evidence>
<accession>H2Y9U7</accession>
<dbReference type="Ensembl" id="ENSCSAVT00000002132.1">
    <property type="protein sequence ID" value="ENSCSAVP00000002095.1"/>
    <property type="gene ID" value="ENSCSAVG00000001233.1"/>
</dbReference>
<dbReference type="HOGENOM" id="CLU_2108147_0_0_1"/>
<feature type="region of interest" description="Disordered" evidence="1">
    <location>
        <begin position="1"/>
        <end position="21"/>
    </location>
</feature>